<dbReference type="Pfam" id="PF03693">
    <property type="entry name" value="ParD_antitoxin"/>
    <property type="match status" value="1"/>
</dbReference>
<dbReference type="Proteomes" id="UP000239724">
    <property type="component" value="Unassembled WGS sequence"/>
</dbReference>
<evidence type="ECO:0000313" key="3">
    <source>
        <dbReference type="EMBL" id="PPQ29158.1"/>
    </source>
</evidence>
<dbReference type="OrthoDB" id="8392969at2"/>
<keyword evidence="1" id="KW-1277">Toxin-antitoxin system</keyword>
<dbReference type="AlphaFoldDB" id="A0A2S6N3G7"/>
<dbReference type="EMBL" id="NHRY01000232">
    <property type="protein sequence ID" value="PPQ29158.1"/>
    <property type="molecule type" value="Genomic_DNA"/>
</dbReference>
<sequence length="84" mass="9397">MTVKTSISLTDEQDAYARALVERGRYPSVSAVLQRGLEVLRRENETHEAELQALQTLIDRRRAGSIVPLEATVEEFLAAVDREG</sequence>
<name>A0A2S6N3G7_RHOGL</name>
<evidence type="ECO:0000256" key="1">
    <source>
        <dbReference type="ARBA" id="ARBA00022649"/>
    </source>
</evidence>
<accession>A0A2S6N3G7</accession>
<feature type="coiled-coil region" evidence="2">
    <location>
        <begin position="30"/>
        <end position="57"/>
    </location>
</feature>
<keyword evidence="2" id="KW-0175">Coiled coil</keyword>
<organism evidence="3 4">
    <name type="scientific">Rhodopila globiformis</name>
    <name type="common">Rhodopseudomonas globiformis</name>
    <dbReference type="NCBI Taxonomy" id="1071"/>
    <lineage>
        <taxon>Bacteria</taxon>
        <taxon>Pseudomonadati</taxon>
        <taxon>Pseudomonadota</taxon>
        <taxon>Alphaproteobacteria</taxon>
        <taxon>Acetobacterales</taxon>
        <taxon>Acetobacteraceae</taxon>
        <taxon>Rhodopila</taxon>
    </lineage>
</organism>
<protein>
    <submittedName>
        <fullName evidence="3">Uncharacterized protein</fullName>
    </submittedName>
</protein>
<gene>
    <name evidence="3" type="ORF">CCS01_22460</name>
</gene>
<dbReference type="GO" id="GO:0006355">
    <property type="term" value="P:regulation of DNA-templated transcription"/>
    <property type="evidence" value="ECO:0007669"/>
    <property type="project" value="InterPro"/>
</dbReference>
<dbReference type="InterPro" id="IPR038296">
    <property type="entry name" value="ParD_sf"/>
</dbReference>
<evidence type="ECO:0000313" key="4">
    <source>
        <dbReference type="Proteomes" id="UP000239724"/>
    </source>
</evidence>
<dbReference type="RefSeq" id="WP_104521055.1">
    <property type="nucleotide sequence ID" value="NZ_NHRY01000232.1"/>
</dbReference>
<dbReference type="InterPro" id="IPR010985">
    <property type="entry name" value="Ribbon_hlx_hlx"/>
</dbReference>
<evidence type="ECO:0000256" key="2">
    <source>
        <dbReference type="SAM" id="Coils"/>
    </source>
</evidence>
<dbReference type="SUPFAM" id="SSF47598">
    <property type="entry name" value="Ribbon-helix-helix"/>
    <property type="match status" value="1"/>
</dbReference>
<proteinExistence type="predicted"/>
<reference evidence="3 4" key="1">
    <citation type="journal article" date="2018" name="Arch. Microbiol.">
        <title>New insights into the metabolic potential of the phototrophic purple bacterium Rhodopila globiformis DSM 161(T) from its draft genome sequence and evidence for a vanadium-dependent nitrogenase.</title>
        <authorList>
            <person name="Imhoff J.F."/>
            <person name="Rahn T."/>
            <person name="Kunzel S."/>
            <person name="Neulinger S.C."/>
        </authorList>
    </citation>
    <scope>NUCLEOTIDE SEQUENCE [LARGE SCALE GENOMIC DNA]</scope>
    <source>
        <strain evidence="3 4">DSM 161</strain>
    </source>
</reference>
<dbReference type="Gene3D" id="6.10.10.120">
    <property type="entry name" value="Antitoxin ParD1-like"/>
    <property type="match status" value="1"/>
</dbReference>
<comment type="caution">
    <text evidence="3">The sequence shown here is derived from an EMBL/GenBank/DDBJ whole genome shotgun (WGS) entry which is preliminary data.</text>
</comment>
<keyword evidence="4" id="KW-1185">Reference proteome</keyword>
<dbReference type="InterPro" id="IPR022789">
    <property type="entry name" value="ParD"/>
</dbReference>